<dbReference type="Proteomes" id="UP001215598">
    <property type="component" value="Unassembled WGS sequence"/>
</dbReference>
<organism evidence="2 3">
    <name type="scientific">Mycena metata</name>
    <dbReference type="NCBI Taxonomy" id="1033252"/>
    <lineage>
        <taxon>Eukaryota</taxon>
        <taxon>Fungi</taxon>
        <taxon>Dikarya</taxon>
        <taxon>Basidiomycota</taxon>
        <taxon>Agaricomycotina</taxon>
        <taxon>Agaricomycetes</taxon>
        <taxon>Agaricomycetidae</taxon>
        <taxon>Agaricales</taxon>
        <taxon>Marasmiineae</taxon>
        <taxon>Mycenaceae</taxon>
        <taxon>Mycena</taxon>
    </lineage>
</organism>
<feature type="compositionally biased region" description="Basic and acidic residues" evidence="1">
    <location>
        <begin position="128"/>
        <end position="140"/>
    </location>
</feature>
<comment type="caution">
    <text evidence="2">The sequence shown here is derived from an EMBL/GenBank/DDBJ whole genome shotgun (WGS) entry which is preliminary data.</text>
</comment>
<dbReference type="AlphaFoldDB" id="A0AAD7NTR1"/>
<accession>A0AAD7NTR1</accession>
<protein>
    <submittedName>
        <fullName evidence="2">Uncharacterized protein</fullName>
    </submittedName>
</protein>
<gene>
    <name evidence="2" type="ORF">B0H16DRAFT_1450192</name>
</gene>
<evidence type="ECO:0000313" key="3">
    <source>
        <dbReference type="Proteomes" id="UP001215598"/>
    </source>
</evidence>
<feature type="region of interest" description="Disordered" evidence="1">
    <location>
        <begin position="1"/>
        <end position="36"/>
    </location>
</feature>
<evidence type="ECO:0000313" key="2">
    <source>
        <dbReference type="EMBL" id="KAJ7775568.1"/>
    </source>
</evidence>
<proteinExistence type="predicted"/>
<feature type="region of interest" description="Disordered" evidence="1">
    <location>
        <begin position="60"/>
        <end position="165"/>
    </location>
</feature>
<sequence length="165" mass="18012">MNEHADKVKCSRNEMKPSRNQAAKKRKSSADYEVECGRGESNPVNCLLVMFRVRAWAGAQAQARAFEPDPTRPKVGPKKYTDGPGLEPEPDPGPTLPAGRAQDTLWAQARAFGPDPIRTSLLPPLWESRTERSGAPHDVRVPAAELIPDSQGAACSPTLRPQHLV</sequence>
<reference evidence="2" key="1">
    <citation type="submission" date="2023-03" db="EMBL/GenBank/DDBJ databases">
        <title>Massive genome expansion in bonnet fungi (Mycena s.s.) driven by repeated elements and novel gene families across ecological guilds.</title>
        <authorList>
            <consortium name="Lawrence Berkeley National Laboratory"/>
            <person name="Harder C.B."/>
            <person name="Miyauchi S."/>
            <person name="Viragh M."/>
            <person name="Kuo A."/>
            <person name="Thoen E."/>
            <person name="Andreopoulos B."/>
            <person name="Lu D."/>
            <person name="Skrede I."/>
            <person name="Drula E."/>
            <person name="Henrissat B."/>
            <person name="Morin E."/>
            <person name="Kohler A."/>
            <person name="Barry K."/>
            <person name="LaButti K."/>
            <person name="Morin E."/>
            <person name="Salamov A."/>
            <person name="Lipzen A."/>
            <person name="Mereny Z."/>
            <person name="Hegedus B."/>
            <person name="Baldrian P."/>
            <person name="Stursova M."/>
            <person name="Weitz H."/>
            <person name="Taylor A."/>
            <person name="Grigoriev I.V."/>
            <person name="Nagy L.G."/>
            <person name="Martin F."/>
            <person name="Kauserud H."/>
        </authorList>
    </citation>
    <scope>NUCLEOTIDE SEQUENCE</scope>
    <source>
        <strain evidence="2">CBHHK182m</strain>
    </source>
</reference>
<dbReference type="EMBL" id="JARKIB010000010">
    <property type="protein sequence ID" value="KAJ7775568.1"/>
    <property type="molecule type" value="Genomic_DNA"/>
</dbReference>
<keyword evidence="3" id="KW-1185">Reference proteome</keyword>
<name>A0AAD7NTR1_9AGAR</name>
<feature type="compositionally biased region" description="Basic and acidic residues" evidence="1">
    <location>
        <begin position="1"/>
        <end position="17"/>
    </location>
</feature>
<evidence type="ECO:0000256" key="1">
    <source>
        <dbReference type="SAM" id="MobiDB-lite"/>
    </source>
</evidence>